<evidence type="ECO:0000256" key="3">
    <source>
        <dbReference type="ARBA" id="ARBA00022840"/>
    </source>
</evidence>
<comment type="caution">
    <text evidence="5">The sequence shown here is derived from an EMBL/GenBank/DDBJ whole genome shotgun (WGS) entry which is preliminary data.</text>
</comment>
<evidence type="ECO:0000313" key="6">
    <source>
        <dbReference type="Proteomes" id="UP001175000"/>
    </source>
</evidence>
<reference evidence="5" key="1">
    <citation type="submission" date="2023-06" db="EMBL/GenBank/DDBJ databases">
        <title>Genome-scale phylogeny and comparative genomics of the fungal order Sordariales.</title>
        <authorList>
            <consortium name="Lawrence Berkeley National Laboratory"/>
            <person name="Hensen N."/>
            <person name="Bonometti L."/>
            <person name="Westerberg I."/>
            <person name="Brannstrom I.O."/>
            <person name="Guillou S."/>
            <person name="Cros-Aarteil S."/>
            <person name="Calhoun S."/>
            <person name="Haridas S."/>
            <person name="Kuo A."/>
            <person name="Mondo S."/>
            <person name="Pangilinan J."/>
            <person name="Riley R."/>
            <person name="Labutti K."/>
            <person name="Andreopoulos B."/>
            <person name="Lipzen A."/>
            <person name="Chen C."/>
            <person name="Yanf M."/>
            <person name="Daum C."/>
            <person name="Ng V."/>
            <person name="Clum A."/>
            <person name="Steindorff A."/>
            <person name="Ohm R."/>
            <person name="Martin F."/>
            <person name="Silar P."/>
            <person name="Natvig D."/>
            <person name="Lalanne C."/>
            <person name="Gautier V."/>
            <person name="Ament-Velasquez S.L."/>
            <person name="Kruys A."/>
            <person name="Hutchinson M.I."/>
            <person name="Powell A.J."/>
            <person name="Barry K."/>
            <person name="Miller A.N."/>
            <person name="Grigoriev I.V."/>
            <person name="Debuchy R."/>
            <person name="Gladieux P."/>
            <person name="Thoren M.H."/>
            <person name="Johannesson H."/>
        </authorList>
    </citation>
    <scope>NUCLEOTIDE SEQUENCE</scope>
    <source>
        <strain evidence="5">CBS 606.72</strain>
    </source>
</reference>
<evidence type="ECO:0008006" key="7">
    <source>
        <dbReference type="Google" id="ProtNLM"/>
    </source>
</evidence>
<keyword evidence="1" id="KW-0547">Nucleotide-binding</keyword>
<dbReference type="GO" id="GO:0016787">
    <property type="term" value="F:hydrolase activity"/>
    <property type="evidence" value="ECO:0007669"/>
    <property type="project" value="UniProtKB-KW"/>
</dbReference>
<dbReference type="AlphaFoldDB" id="A0AA39XJF3"/>
<protein>
    <recommendedName>
        <fullName evidence="7">Helicase C-terminal domain-containing protein</fullName>
    </recommendedName>
</protein>
<dbReference type="Proteomes" id="UP001175000">
    <property type="component" value="Unassembled WGS sequence"/>
</dbReference>
<sequence length="232" mass="26634">MATATPFDANFIATLDPGKAREWSEKMEETLSEDNKRSETDIAKYRDELKAMDDAALIQTHPNARAIVDRIMQIRKNKTDEKMIVVAHKDAFLDAVAELLEREFRKNEPFRRSVGRIDKNFFKNKEPDHTERYYLVRRLNDPADDLGIMLLSALDGNWHGLHMQGASTLILCDPIWSHAVMQRVVGTIRRLGQTRPCTIYDCGTMVETYEAAKAAREMARMWITSDGEILVF</sequence>
<dbReference type="InterPro" id="IPR027417">
    <property type="entry name" value="P-loop_NTPase"/>
</dbReference>
<keyword evidence="2" id="KW-0378">Hydrolase</keyword>
<evidence type="ECO:0000256" key="1">
    <source>
        <dbReference type="ARBA" id="ARBA00022741"/>
    </source>
</evidence>
<evidence type="ECO:0000313" key="5">
    <source>
        <dbReference type="EMBL" id="KAK0634170.1"/>
    </source>
</evidence>
<gene>
    <name evidence="5" type="ORF">B0T14DRAFT_492182</name>
</gene>
<keyword evidence="6" id="KW-1185">Reference proteome</keyword>
<dbReference type="EMBL" id="JAULSU010000001">
    <property type="protein sequence ID" value="KAK0634170.1"/>
    <property type="molecule type" value="Genomic_DNA"/>
</dbReference>
<dbReference type="Gene3D" id="3.40.50.300">
    <property type="entry name" value="P-loop containing nucleotide triphosphate hydrolases"/>
    <property type="match status" value="1"/>
</dbReference>
<dbReference type="GO" id="GO:0006281">
    <property type="term" value="P:DNA repair"/>
    <property type="evidence" value="ECO:0007669"/>
    <property type="project" value="TreeGrafter"/>
</dbReference>
<evidence type="ECO:0000256" key="4">
    <source>
        <dbReference type="SAM" id="Coils"/>
    </source>
</evidence>
<dbReference type="GO" id="GO:0008094">
    <property type="term" value="F:ATP-dependent activity, acting on DNA"/>
    <property type="evidence" value="ECO:0007669"/>
    <property type="project" value="TreeGrafter"/>
</dbReference>
<keyword evidence="3" id="KW-0067">ATP-binding</keyword>
<name>A0AA39XJF3_9PEZI</name>
<dbReference type="GO" id="GO:0005634">
    <property type="term" value="C:nucleus"/>
    <property type="evidence" value="ECO:0007669"/>
    <property type="project" value="TreeGrafter"/>
</dbReference>
<accession>A0AA39XJF3</accession>
<dbReference type="SUPFAM" id="SSF52540">
    <property type="entry name" value="P-loop containing nucleoside triphosphate hydrolases"/>
    <property type="match status" value="1"/>
</dbReference>
<dbReference type="PANTHER" id="PTHR45626">
    <property type="entry name" value="TRANSCRIPTION TERMINATION FACTOR 2-RELATED"/>
    <property type="match status" value="1"/>
</dbReference>
<keyword evidence="4" id="KW-0175">Coiled coil</keyword>
<proteinExistence type="predicted"/>
<dbReference type="InterPro" id="IPR050628">
    <property type="entry name" value="SNF2_RAD54_helicase_TF"/>
</dbReference>
<feature type="coiled-coil region" evidence="4">
    <location>
        <begin position="28"/>
        <end position="55"/>
    </location>
</feature>
<organism evidence="5 6">
    <name type="scientific">Immersiella caudata</name>
    <dbReference type="NCBI Taxonomy" id="314043"/>
    <lineage>
        <taxon>Eukaryota</taxon>
        <taxon>Fungi</taxon>
        <taxon>Dikarya</taxon>
        <taxon>Ascomycota</taxon>
        <taxon>Pezizomycotina</taxon>
        <taxon>Sordariomycetes</taxon>
        <taxon>Sordariomycetidae</taxon>
        <taxon>Sordariales</taxon>
        <taxon>Lasiosphaeriaceae</taxon>
        <taxon>Immersiella</taxon>
    </lineage>
</organism>
<evidence type="ECO:0000256" key="2">
    <source>
        <dbReference type="ARBA" id="ARBA00022801"/>
    </source>
</evidence>
<dbReference type="GO" id="GO:0005524">
    <property type="term" value="F:ATP binding"/>
    <property type="evidence" value="ECO:0007669"/>
    <property type="project" value="UniProtKB-KW"/>
</dbReference>